<evidence type="ECO:0000313" key="1">
    <source>
        <dbReference type="EMBL" id="EAR61314.1"/>
    </source>
</evidence>
<name>A0A7U8C6V7_NEPCE</name>
<sequence>MGGKLLFYIVFAHSYQKENIIIRYETIVRTTLSIYLNEAALSKYRK</sequence>
<proteinExistence type="predicted"/>
<evidence type="ECO:0000313" key="2">
    <source>
        <dbReference type="Proteomes" id="UP000002171"/>
    </source>
</evidence>
<dbReference type="AlphaFoldDB" id="A0A7U8C6V7"/>
<reference evidence="1 2" key="1">
    <citation type="submission" date="2006-02" db="EMBL/GenBank/DDBJ databases">
        <authorList>
            <person name="Pinhassi J."/>
            <person name="Pedros-Alio C."/>
            <person name="Ferriera S."/>
            <person name="Johnson J."/>
            <person name="Kravitz S."/>
            <person name="Halpern A."/>
            <person name="Remington K."/>
            <person name="Beeson K."/>
            <person name="Tran B."/>
            <person name="Rogers Y.-H."/>
            <person name="Friedman R."/>
            <person name="Venter J.C."/>
        </authorList>
    </citation>
    <scope>NUCLEOTIDE SEQUENCE [LARGE SCALE GENOMIC DNA]</scope>
    <source>
        <strain evidence="1 2">MED92</strain>
    </source>
</reference>
<organism evidence="1 2">
    <name type="scientific">Neptuniibacter caesariensis</name>
    <dbReference type="NCBI Taxonomy" id="207954"/>
    <lineage>
        <taxon>Bacteria</taxon>
        <taxon>Pseudomonadati</taxon>
        <taxon>Pseudomonadota</taxon>
        <taxon>Gammaproteobacteria</taxon>
        <taxon>Oceanospirillales</taxon>
        <taxon>Oceanospirillaceae</taxon>
        <taxon>Neptuniibacter</taxon>
    </lineage>
</organism>
<dbReference type="EMBL" id="AAOW01000009">
    <property type="protein sequence ID" value="EAR61314.1"/>
    <property type="molecule type" value="Genomic_DNA"/>
</dbReference>
<accession>A0A7U8C6V7</accession>
<keyword evidence="2" id="KW-1185">Reference proteome</keyword>
<protein>
    <submittedName>
        <fullName evidence="1">Uncharacterized protein</fullName>
    </submittedName>
</protein>
<comment type="caution">
    <text evidence="1">The sequence shown here is derived from an EMBL/GenBank/DDBJ whole genome shotgun (WGS) entry which is preliminary data.</text>
</comment>
<gene>
    <name evidence="1" type="ORF">MED92_11324</name>
</gene>
<dbReference type="Proteomes" id="UP000002171">
    <property type="component" value="Unassembled WGS sequence"/>
</dbReference>